<evidence type="ECO:0000256" key="7">
    <source>
        <dbReference type="PIRSR" id="PIRSR630616-2"/>
    </source>
</evidence>
<dbReference type="InterPro" id="IPR011009">
    <property type="entry name" value="Kinase-like_dom_sf"/>
</dbReference>
<dbReference type="SMART" id="SM00220">
    <property type="entry name" value="S_TKc"/>
    <property type="match status" value="1"/>
</dbReference>
<keyword evidence="1" id="KW-0723">Serine/threonine-protein kinase</keyword>
<dbReference type="CDD" id="cd14003">
    <property type="entry name" value="STKc_AMPK-like"/>
    <property type="match status" value="1"/>
</dbReference>
<dbReference type="InterPro" id="IPR000719">
    <property type="entry name" value="Prot_kinase_dom"/>
</dbReference>
<evidence type="ECO:0000256" key="2">
    <source>
        <dbReference type="ARBA" id="ARBA00022679"/>
    </source>
</evidence>
<sequence length="805" mass="89338">MNPRATAEQAAQRKKLANSYKQLLDEFAATDLKSVGNYTLGKLIGKGSFGKVYLASHKLSNGSKVVLKSAKKDDTNLAREIHHHRQFIHPHIARLYEVIVTEELVWLVLEYCPGDELYNYLLQKGALEPPKVQRIFTQLVGAVSYVHNKSCVHRDLKLENILLDKHGDVKLCDFGFTREYEGKSNYLQTWCGTVCYSAPEMLKGEKYAGEKVDVWSLGIILYALLVGELPFDDDDEMVTKMKILKEEPTYPDNFPPQARELCQSLLSKRPILRPTLAEVLQNPWLAEYAPRQQETLKLQQPAPFSTELEKEVLQRMRAAGVDIDMVIENVLAQRCDSLAGWWALLLEKEERKARRRERKRKEREAEAKSLRRLSAASSRLDKLAPTIRETDEEGQHYPVLGDPPKSRGRSINRRSAPPVPDLPDLPESSSSPNFIVDQVPPPVEKDHSRQSNSSSRPPPPSKDLERHRRRSHNSMLQVVGSNPDLLHPNGFVPKRRRKQPFINHLLSLRNWIKETSKRARSPNSKASSEKSPKIPESTRSQGDSRSGRRTSNANRSSVYTHPPPSTHNVPLRPRVTTHGSGSVRRLSASPAPLTPRSSYRRSSGGLRGRKSTSSSVSSIRSMPHHHHTHSKASSTSSISVGSPSVSTISGAAQKHKSPHNSIKVLPATPTSTTFPSNIRLVRQGAPKISSISTLTASEGGAAFGQAPPPSPGIMFAKRKRSPFKGPNIGTSNANNPWRSRSGGDAGSRGQSVQGRRSGEIGGIVEEEEEEEIEEVDDFSPGLKPGEFIVDVNDDAEVPPPTPPKA</sequence>
<dbReference type="Gene3D" id="1.10.510.10">
    <property type="entry name" value="Transferase(Phosphotransferase) domain 1"/>
    <property type="match status" value="1"/>
</dbReference>
<evidence type="ECO:0000256" key="8">
    <source>
        <dbReference type="PIRSR" id="PIRSR630616-3"/>
    </source>
</evidence>
<feature type="domain" description="Protein kinase" evidence="11">
    <location>
        <begin position="38"/>
        <end position="285"/>
    </location>
</feature>
<feature type="cross-link" description="Glycyl lysine isopeptide (Lys-Gly) (interchain with G-Cter in SUMO2)" evidence="8">
    <location>
        <position position="157"/>
    </location>
</feature>
<dbReference type="Pfam" id="PF00069">
    <property type="entry name" value="Pkinase"/>
    <property type="match status" value="1"/>
</dbReference>
<dbReference type="InterPro" id="IPR030616">
    <property type="entry name" value="Aur-like"/>
</dbReference>
<dbReference type="EMBL" id="JAPEVA010000017">
    <property type="protein sequence ID" value="KAJ4408143.1"/>
    <property type="molecule type" value="Genomic_DNA"/>
</dbReference>
<feature type="binding site" evidence="9">
    <location>
        <position position="72"/>
    </location>
    <ligand>
        <name>ATP</name>
        <dbReference type="ChEBI" id="CHEBI:30616"/>
    </ligand>
</feature>
<feature type="binding site" evidence="7">
    <location>
        <begin position="159"/>
        <end position="160"/>
    </location>
    <ligand>
        <name>ATP</name>
        <dbReference type="ChEBI" id="CHEBI:30616"/>
    </ligand>
</feature>
<dbReference type="GO" id="GO:0005524">
    <property type="term" value="F:ATP binding"/>
    <property type="evidence" value="ECO:0007669"/>
    <property type="project" value="UniProtKB-UniRule"/>
</dbReference>
<keyword evidence="13" id="KW-1185">Reference proteome</keyword>
<feature type="region of interest" description="Disordered" evidence="10">
    <location>
        <begin position="513"/>
        <end position="678"/>
    </location>
</feature>
<dbReference type="AlphaFoldDB" id="A0A9W9D8K8"/>
<evidence type="ECO:0000256" key="3">
    <source>
        <dbReference type="ARBA" id="ARBA00022741"/>
    </source>
</evidence>
<accession>A0A9W9D8K8</accession>
<dbReference type="PROSITE" id="PS00108">
    <property type="entry name" value="PROTEIN_KINASE_ST"/>
    <property type="match status" value="1"/>
</dbReference>
<dbReference type="OrthoDB" id="942095at2759"/>
<gene>
    <name evidence="12" type="ORF">N0V91_003491</name>
</gene>
<dbReference type="PANTHER" id="PTHR24350">
    <property type="entry name" value="SERINE/THREONINE-PROTEIN KINASE IAL-RELATED"/>
    <property type="match status" value="1"/>
</dbReference>
<keyword evidence="5 7" id="KW-0067">ATP-binding</keyword>
<dbReference type="InterPro" id="IPR017441">
    <property type="entry name" value="Protein_kinase_ATP_BS"/>
</dbReference>
<feature type="binding site" evidence="7">
    <location>
        <position position="173"/>
    </location>
    <ligand>
        <name>ATP</name>
        <dbReference type="ChEBI" id="CHEBI:30616"/>
    </ligand>
</feature>
<evidence type="ECO:0000256" key="5">
    <source>
        <dbReference type="ARBA" id="ARBA00022840"/>
    </source>
</evidence>
<name>A0A9W9D8K8_9PLEO</name>
<reference evidence="12" key="1">
    <citation type="submission" date="2022-10" db="EMBL/GenBank/DDBJ databases">
        <title>Tapping the CABI collections for fungal endophytes: first genome assemblies for Collariella, Neodidymelliopsis, Ascochyta clinopodiicola, Didymella pomorum, Didymosphaeria variabile, Neocosmospora piperis and Neocucurbitaria cava.</title>
        <authorList>
            <person name="Hill R."/>
        </authorList>
    </citation>
    <scope>NUCLEOTIDE SEQUENCE</scope>
    <source>
        <strain evidence="12">IMI 355091</strain>
    </source>
</reference>
<feature type="active site" description="Proton acceptor" evidence="6">
    <location>
        <position position="155"/>
    </location>
</feature>
<dbReference type="InterPro" id="IPR008271">
    <property type="entry name" value="Ser/Thr_kinase_AS"/>
</dbReference>
<dbReference type="PROSITE" id="PS50011">
    <property type="entry name" value="PROTEIN_KINASE_DOM"/>
    <property type="match status" value="1"/>
</dbReference>
<dbReference type="PROSITE" id="PS00107">
    <property type="entry name" value="PROTEIN_KINASE_ATP"/>
    <property type="match status" value="1"/>
</dbReference>
<keyword evidence="3 7" id="KW-0547">Nucleotide-binding</keyword>
<dbReference type="FunFam" id="1.10.510.10:FF:000434">
    <property type="entry name" value="Serine/threonine protein kinase"/>
    <property type="match status" value="1"/>
</dbReference>
<evidence type="ECO:0000313" key="12">
    <source>
        <dbReference type="EMBL" id="KAJ4408143.1"/>
    </source>
</evidence>
<evidence type="ECO:0000256" key="9">
    <source>
        <dbReference type="PROSITE-ProRule" id="PRU10141"/>
    </source>
</evidence>
<comment type="caution">
    <text evidence="12">The sequence shown here is derived from an EMBL/GenBank/DDBJ whole genome shotgun (WGS) entry which is preliminary data.</text>
</comment>
<feature type="compositionally biased region" description="Acidic residues" evidence="10">
    <location>
        <begin position="764"/>
        <end position="777"/>
    </location>
</feature>
<feature type="compositionally biased region" description="Low complexity" evidence="10">
    <location>
        <begin position="611"/>
        <end position="621"/>
    </location>
</feature>
<keyword evidence="4" id="KW-0418">Kinase</keyword>
<evidence type="ECO:0000256" key="10">
    <source>
        <dbReference type="SAM" id="MobiDB-lite"/>
    </source>
</evidence>
<keyword evidence="2" id="KW-0808">Transferase</keyword>
<dbReference type="Proteomes" id="UP001140510">
    <property type="component" value="Unassembled WGS sequence"/>
</dbReference>
<evidence type="ECO:0000256" key="4">
    <source>
        <dbReference type="ARBA" id="ARBA00022777"/>
    </source>
</evidence>
<evidence type="ECO:0000259" key="11">
    <source>
        <dbReference type="PROSITE" id="PS50011"/>
    </source>
</evidence>
<feature type="compositionally biased region" description="Polar residues" evidence="10">
    <location>
        <begin position="537"/>
        <end position="559"/>
    </location>
</feature>
<feature type="region of interest" description="Disordered" evidence="10">
    <location>
        <begin position="699"/>
        <end position="805"/>
    </location>
</feature>
<evidence type="ECO:0000313" key="13">
    <source>
        <dbReference type="Proteomes" id="UP001140510"/>
    </source>
</evidence>
<feature type="compositionally biased region" description="Polar residues" evidence="10">
    <location>
        <begin position="728"/>
        <end position="737"/>
    </location>
</feature>
<dbReference type="GO" id="GO:0004674">
    <property type="term" value="F:protein serine/threonine kinase activity"/>
    <property type="evidence" value="ECO:0007669"/>
    <property type="project" value="UniProtKB-KW"/>
</dbReference>
<evidence type="ECO:0000256" key="6">
    <source>
        <dbReference type="PIRSR" id="PIRSR630616-1"/>
    </source>
</evidence>
<protein>
    <recommendedName>
        <fullName evidence="11">Protein kinase domain-containing protein</fullName>
    </recommendedName>
</protein>
<feature type="compositionally biased region" description="Low complexity" evidence="10">
    <location>
        <begin position="738"/>
        <end position="751"/>
    </location>
</feature>
<feature type="region of interest" description="Disordered" evidence="10">
    <location>
        <begin position="353"/>
        <end position="498"/>
    </location>
</feature>
<dbReference type="SUPFAM" id="SSF56112">
    <property type="entry name" value="Protein kinase-like (PK-like)"/>
    <property type="match status" value="1"/>
</dbReference>
<proteinExistence type="predicted"/>
<feature type="binding site" evidence="7">
    <location>
        <position position="64"/>
    </location>
    <ligand>
        <name>ATP</name>
        <dbReference type="ChEBI" id="CHEBI:30616"/>
    </ligand>
</feature>
<feature type="compositionally biased region" description="Low complexity" evidence="10">
    <location>
        <begin position="631"/>
        <end position="649"/>
    </location>
</feature>
<evidence type="ECO:0000256" key="1">
    <source>
        <dbReference type="ARBA" id="ARBA00022527"/>
    </source>
</evidence>
<organism evidence="12 13">
    <name type="scientific">Didymella pomorum</name>
    <dbReference type="NCBI Taxonomy" id="749634"/>
    <lineage>
        <taxon>Eukaryota</taxon>
        <taxon>Fungi</taxon>
        <taxon>Dikarya</taxon>
        <taxon>Ascomycota</taxon>
        <taxon>Pezizomycotina</taxon>
        <taxon>Dothideomycetes</taxon>
        <taxon>Pleosporomycetidae</taxon>
        <taxon>Pleosporales</taxon>
        <taxon>Pleosporineae</taxon>
        <taxon>Didymellaceae</taxon>
        <taxon>Didymella</taxon>
    </lineage>
</organism>